<dbReference type="OrthoDB" id="5691086at2"/>
<dbReference type="InterPro" id="IPR050263">
    <property type="entry name" value="Bact_Fimbrial_Adh_Pro"/>
</dbReference>
<evidence type="ECO:0000256" key="1">
    <source>
        <dbReference type="ARBA" id="ARBA00004561"/>
    </source>
</evidence>
<protein>
    <recommendedName>
        <fullName evidence="8">Fimbrial-type adhesion domain-containing protein</fullName>
    </recommendedName>
</protein>
<comment type="subcellular location">
    <subcellularLocation>
        <location evidence="1">Fimbrium</location>
    </subcellularLocation>
</comment>
<proteinExistence type="inferred from homology"/>
<gene>
    <name evidence="6" type="ORF">QS62_06700</name>
</gene>
<evidence type="ECO:0008006" key="8">
    <source>
        <dbReference type="Google" id="ProtNLM"/>
    </source>
</evidence>
<comment type="similarity">
    <text evidence="2">Belongs to the fimbrial protein family.</text>
</comment>
<accession>A0A1A7NV83</accession>
<dbReference type="Pfam" id="PF16970">
    <property type="entry name" value="FimA"/>
    <property type="match status" value="1"/>
</dbReference>
<dbReference type="Gene3D" id="2.60.40.1090">
    <property type="entry name" value="Fimbrial-type adhesion domain"/>
    <property type="match status" value="1"/>
</dbReference>
<dbReference type="Proteomes" id="UP000092649">
    <property type="component" value="Unassembled WGS sequence"/>
</dbReference>
<evidence type="ECO:0000313" key="6">
    <source>
        <dbReference type="EMBL" id="OBW94117.1"/>
    </source>
</evidence>
<comment type="caution">
    <text evidence="6">The sequence shown here is derived from an EMBL/GenBank/DDBJ whole genome shotgun (WGS) entry which is preliminary data.</text>
</comment>
<dbReference type="PANTHER" id="PTHR33420">
    <property type="entry name" value="FIMBRIAL SUBUNIT ELFA-RELATED"/>
    <property type="match status" value="1"/>
</dbReference>
<dbReference type="PANTHER" id="PTHR33420:SF3">
    <property type="entry name" value="FIMBRIAL SUBUNIT ELFA"/>
    <property type="match status" value="1"/>
</dbReference>
<dbReference type="RefSeq" id="WP_066107797.1">
    <property type="nucleotide sequence ID" value="NZ_JTJL01000030.1"/>
</dbReference>
<dbReference type="EMBL" id="JTJL01000030">
    <property type="protein sequence ID" value="OBW94117.1"/>
    <property type="molecule type" value="Genomic_DNA"/>
</dbReference>
<dbReference type="GO" id="GO:0009289">
    <property type="term" value="C:pilus"/>
    <property type="evidence" value="ECO:0007669"/>
    <property type="project" value="UniProtKB-SubCell"/>
</dbReference>
<dbReference type="InterPro" id="IPR036937">
    <property type="entry name" value="Adhesion_dom_fimbrial_sf"/>
</dbReference>
<dbReference type="InterPro" id="IPR008966">
    <property type="entry name" value="Adhesion_dom_sf"/>
</dbReference>
<evidence type="ECO:0000256" key="5">
    <source>
        <dbReference type="SAM" id="SignalP"/>
    </source>
</evidence>
<keyword evidence="3 5" id="KW-0732">Signal</keyword>
<keyword evidence="7" id="KW-1185">Reference proteome</keyword>
<feature type="chain" id="PRO_5008358851" description="Fimbrial-type adhesion domain-containing protein" evidence="5">
    <location>
        <begin position="24"/>
        <end position="197"/>
    </location>
</feature>
<evidence type="ECO:0000256" key="4">
    <source>
        <dbReference type="ARBA" id="ARBA00023263"/>
    </source>
</evidence>
<organism evidence="6 7">
    <name type="scientific">Gallibacterium salpingitidis</name>
    <dbReference type="NCBI Taxonomy" id="505341"/>
    <lineage>
        <taxon>Bacteria</taxon>
        <taxon>Pseudomonadati</taxon>
        <taxon>Pseudomonadota</taxon>
        <taxon>Gammaproteobacteria</taxon>
        <taxon>Pasteurellales</taxon>
        <taxon>Pasteurellaceae</taxon>
        <taxon>Gallibacterium</taxon>
    </lineage>
</organism>
<dbReference type="AlphaFoldDB" id="A0A1A7NV83"/>
<keyword evidence="4" id="KW-0281">Fimbrium</keyword>
<name>A0A1A7NV83_9PAST</name>
<dbReference type="SUPFAM" id="SSF49401">
    <property type="entry name" value="Bacterial adhesins"/>
    <property type="match status" value="1"/>
</dbReference>
<evidence type="ECO:0000256" key="2">
    <source>
        <dbReference type="ARBA" id="ARBA00006671"/>
    </source>
</evidence>
<dbReference type="GO" id="GO:0043709">
    <property type="term" value="P:cell adhesion involved in single-species biofilm formation"/>
    <property type="evidence" value="ECO:0007669"/>
    <property type="project" value="TreeGrafter"/>
</dbReference>
<feature type="signal peptide" evidence="5">
    <location>
        <begin position="1"/>
        <end position="23"/>
    </location>
</feature>
<evidence type="ECO:0000256" key="3">
    <source>
        <dbReference type="ARBA" id="ARBA00022729"/>
    </source>
</evidence>
<reference evidence="6 7" key="1">
    <citation type="submission" date="2014-11" db="EMBL/GenBank/DDBJ databases">
        <title>Pan-genome of Gallibacterium spp.</title>
        <authorList>
            <person name="Kudirkiene E."/>
            <person name="Bojesen A.M."/>
        </authorList>
    </citation>
    <scope>NUCLEOTIDE SEQUENCE [LARGE SCALE GENOMIC DNA]</scope>
    <source>
        <strain evidence="6 7">F150</strain>
    </source>
</reference>
<sequence length="197" mass="20602">MKKLVLTTLIAAGLGMAAQGTLAAAPASTGQGEVHFTGKVVSNTCVITEDKTGVREVSLVTVPTSALNEAGKTAGYKSFDLEITGCEWTSGEGSSKVLAHFENTNQYVDANGRLKNLNASGAKYVVIELTDKNAQPINVITNSNNDADANYVTIESDGTTPNPKGKAKLTYGARYYATGAAEAGDVLAKVKYTLAYK</sequence>
<dbReference type="InterPro" id="IPR039458">
    <property type="entry name" value="FimA-like"/>
</dbReference>
<evidence type="ECO:0000313" key="7">
    <source>
        <dbReference type="Proteomes" id="UP000092649"/>
    </source>
</evidence>